<protein>
    <submittedName>
        <fullName evidence="1">Uncharacterized protein</fullName>
    </submittedName>
</protein>
<name>A0A6C0LDL0_9ZZZZ</name>
<organism evidence="1">
    <name type="scientific">viral metagenome</name>
    <dbReference type="NCBI Taxonomy" id="1070528"/>
    <lineage>
        <taxon>unclassified sequences</taxon>
        <taxon>metagenomes</taxon>
        <taxon>organismal metagenomes</taxon>
    </lineage>
</organism>
<proteinExistence type="predicted"/>
<dbReference type="AlphaFoldDB" id="A0A6C0LDL0"/>
<reference evidence="1" key="1">
    <citation type="journal article" date="2020" name="Nature">
        <title>Giant virus diversity and host interactions through global metagenomics.</title>
        <authorList>
            <person name="Schulz F."/>
            <person name="Roux S."/>
            <person name="Paez-Espino D."/>
            <person name="Jungbluth S."/>
            <person name="Walsh D.A."/>
            <person name="Denef V.J."/>
            <person name="McMahon K.D."/>
            <person name="Konstantinidis K.T."/>
            <person name="Eloe-Fadrosh E.A."/>
            <person name="Kyrpides N.C."/>
            <person name="Woyke T."/>
        </authorList>
    </citation>
    <scope>NUCLEOTIDE SEQUENCE</scope>
    <source>
        <strain evidence="1">GVMAG-M-3300027804-47</strain>
    </source>
</reference>
<dbReference type="EMBL" id="MN740480">
    <property type="protein sequence ID" value="QHU29036.1"/>
    <property type="molecule type" value="Genomic_DNA"/>
</dbReference>
<sequence>MPNIIWKTESDQFRLFKLRNNGIKYDDFTFYVSGMIQRMNYEASFVFADFCFYDNYWELLEEDKIDSIYRKVIIENINTLTFTECYNLLWTDAGDKQNHINDLLTMKHNLYNAIRNHIEYHDHIEYISEDFYYRRKGDIASSRVCYRICLKENRNIIARYIYEKIWRAKNTNKDLLVNSTNKYILDHIRSTTYNKKDLEFVIYEYGIQNAIEEFRECYDGDPKDITFNIAYYILCDSFEYIAYTRSSL</sequence>
<evidence type="ECO:0000313" key="1">
    <source>
        <dbReference type="EMBL" id="QHU29036.1"/>
    </source>
</evidence>
<accession>A0A6C0LDL0</accession>